<accession>A0A3M2M038</accession>
<keyword evidence="2" id="KW-1185">Reference proteome</keyword>
<organism evidence="1 2">
    <name type="scientific">Actinomadura harenae</name>
    <dbReference type="NCBI Taxonomy" id="2483351"/>
    <lineage>
        <taxon>Bacteria</taxon>
        <taxon>Bacillati</taxon>
        <taxon>Actinomycetota</taxon>
        <taxon>Actinomycetes</taxon>
        <taxon>Streptosporangiales</taxon>
        <taxon>Thermomonosporaceae</taxon>
        <taxon>Actinomadura</taxon>
    </lineage>
</organism>
<evidence type="ECO:0000313" key="1">
    <source>
        <dbReference type="EMBL" id="RMI42470.1"/>
    </source>
</evidence>
<dbReference type="OrthoDB" id="3399795at2"/>
<dbReference type="Proteomes" id="UP000282674">
    <property type="component" value="Unassembled WGS sequence"/>
</dbReference>
<dbReference type="EMBL" id="RFFG01000033">
    <property type="protein sequence ID" value="RMI42470.1"/>
    <property type="molecule type" value="Genomic_DNA"/>
</dbReference>
<dbReference type="AlphaFoldDB" id="A0A3M2M038"/>
<comment type="caution">
    <text evidence="1">The sequence shown here is derived from an EMBL/GenBank/DDBJ whole genome shotgun (WGS) entry which is preliminary data.</text>
</comment>
<name>A0A3M2M038_9ACTN</name>
<evidence type="ECO:0000313" key="2">
    <source>
        <dbReference type="Proteomes" id="UP000282674"/>
    </source>
</evidence>
<proteinExistence type="predicted"/>
<dbReference type="RefSeq" id="WP_122195891.1">
    <property type="nucleotide sequence ID" value="NZ_JBHSKC010000019.1"/>
</dbReference>
<protein>
    <submittedName>
        <fullName evidence="1">Uncharacterized protein</fullName>
    </submittedName>
</protein>
<sequence>MSYELYFWKSATGEPDEICDQLADEDVEGVTPSPEVERFRSELLGRWPDLADRIAPWAPDLGWRQPWGREDLAPYFVSLSLAFSAEGSALQNMVTLAREHCLVIHDPQTGETTR</sequence>
<gene>
    <name evidence="1" type="ORF">EBO15_19805</name>
</gene>
<reference evidence="1 2" key="1">
    <citation type="submission" date="2018-10" db="EMBL/GenBank/DDBJ databases">
        <title>Isolation from soil.</title>
        <authorList>
            <person name="Hu J."/>
        </authorList>
    </citation>
    <scope>NUCLEOTIDE SEQUENCE [LARGE SCALE GENOMIC DNA]</scope>
    <source>
        <strain evidence="1 2">NEAU-Ht49</strain>
    </source>
</reference>